<dbReference type="EMBL" id="BQFW01000012">
    <property type="protein sequence ID" value="GJJ76813.1"/>
    <property type="molecule type" value="Genomic_DNA"/>
</dbReference>
<dbReference type="InterPro" id="IPR020904">
    <property type="entry name" value="Sc_DH/Rdtase_CS"/>
</dbReference>
<sequence length="260" mass="27748">MTSPTLIVTGASRGIGRSIALLAIQNLGANVIGVARSQEALQKLSHHIEADLQLKDRFKFVVGDVTTKSTVSEAVTLATKSWSGKLDGLVLNAGVLDPLGPVSSTTVEDWKRAFDINFFSIVTLVQQALPALRASKGRVILVSSGAAVNPYHGWGAYCTSKAALKMFGEILATEESDITTVSIRPGVVDTDMQGVIREKGVTGMVPAQYAKFVNLHETKALLHPDQPGHVIASLAVKAPSSISGKFFSWDDESLVSHRKQ</sequence>
<comment type="caution">
    <text evidence="6">The sequence shown here is derived from an EMBL/GenBank/DDBJ whole genome shotgun (WGS) entry which is preliminary data.</text>
</comment>
<gene>
    <name evidence="6" type="ORF">EMPS_09172</name>
</gene>
<evidence type="ECO:0000313" key="7">
    <source>
        <dbReference type="Proteomes" id="UP000827284"/>
    </source>
</evidence>
<dbReference type="Pfam" id="PF00106">
    <property type="entry name" value="adh_short"/>
    <property type="match status" value="1"/>
</dbReference>
<feature type="domain" description="Ketoreductase" evidence="5">
    <location>
        <begin position="4"/>
        <end position="204"/>
    </location>
</feature>
<dbReference type="Proteomes" id="UP000827284">
    <property type="component" value="Unassembled WGS sequence"/>
</dbReference>
<dbReference type="GO" id="GO:0050664">
    <property type="term" value="F:oxidoreductase activity, acting on NAD(P)H, oxygen as acceptor"/>
    <property type="evidence" value="ECO:0007669"/>
    <property type="project" value="TreeGrafter"/>
</dbReference>
<dbReference type="PRINTS" id="PR00080">
    <property type="entry name" value="SDRFAMILY"/>
</dbReference>
<dbReference type="SUPFAM" id="SSF51735">
    <property type="entry name" value="NAD(P)-binding Rossmann-fold domains"/>
    <property type="match status" value="1"/>
</dbReference>
<proteinExistence type="inferred from homology"/>
<comment type="similarity">
    <text evidence="1 4">Belongs to the short-chain dehydrogenases/reductases (SDR) family.</text>
</comment>
<dbReference type="InterPro" id="IPR057326">
    <property type="entry name" value="KR_dom"/>
</dbReference>
<keyword evidence="2" id="KW-0521">NADP</keyword>
<dbReference type="FunFam" id="3.40.50.720:FF:000281">
    <property type="entry name" value="Uncharacterized oxidoreductase YIR035C"/>
    <property type="match status" value="1"/>
</dbReference>
<accession>A0A9P3HHS5</accession>
<dbReference type="CDD" id="cd05367">
    <property type="entry name" value="SPR-like_SDR_c"/>
    <property type="match status" value="1"/>
</dbReference>
<dbReference type="AlphaFoldDB" id="A0A9P3HHS5"/>
<keyword evidence="7" id="KW-1185">Reference proteome</keyword>
<organism evidence="6 7">
    <name type="scientific">Entomortierella parvispora</name>
    <dbReference type="NCBI Taxonomy" id="205924"/>
    <lineage>
        <taxon>Eukaryota</taxon>
        <taxon>Fungi</taxon>
        <taxon>Fungi incertae sedis</taxon>
        <taxon>Mucoromycota</taxon>
        <taxon>Mortierellomycotina</taxon>
        <taxon>Mortierellomycetes</taxon>
        <taxon>Mortierellales</taxon>
        <taxon>Mortierellaceae</taxon>
        <taxon>Entomortierella</taxon>
    </lineage>
</organism>
<evidence type="ECO:0000313" key="6">
    <source>
        <dbReference type="EMBL" id="GJJ76813.1"/>
    </source>
</evidence>
<evidence type="ECO:0000256" key="1">
    <source>
        <dbReference type="ARBA" id="ARBA00006484"/>
    </source>
</evidence>
<dbReference type="PRINTS" id="PR00081">
    <property type="entry name" value="GDHRDH"/>
</dbReference>
<evidence type="ECO:0000256" key="3">
    <source>
        <dbReference type="ARBA" id="ARBA00023002"/>
    </source>
</evidence>
<protein>
    <submittedName>
        <fullName evidence="6">Benzil reductase ((S)-benzoin forming)</fullName>
    </submittedName>
</protein>
<dbReference type="PROSITE" id="PS00061">
    <property type="entry name" value="ADH_SHORT"/>
    <property type="match status" value="1"/>
</dbReference>
<reference evidence="6" key="2">
    <citation type="journal article" date="2022" name="Microbiol. Resour. Announc.">
        <title>Whole-Genome Sequence of Entomortierella parvispora E1425, a Mucoromycotan Fungus Associated with Burkholderiaceae-Related Endosymbiotic Bacteria.</title>
        <authorList>
            <person name="Herlambang A."/>
            <person name="Guo Y."/>
            <person name="Takashima Y."/>
            <person name="Narisawa K."/>
            <person name="Ohta H."/>
            <person name="Nishizawa T."/>
        </authorList>
    </citation>
    <scope>NUCLEOTIDE SEQUENCE</scope>
    <source>
        <strain evidence="6">E1425</strain>
    </source>
</reference>
<dbReference type="InterPro" id="IPR002347">
    <property type="entry name" value="SDR_fam"/>
</dbReference>
<dbReference type="Gene3D" id="3.40.50.720">
    <property type="entry name" value="NAD(P)-binding Rossmann-like Domain"/>
    <property type="match status" value="1"/>
</dbReference>
<reference evidence="6" key="1">
    <citation type="submission" date="2021-11" db="EMBL/GenBank/DDBJ databases">
        <authorList>
            <person name="Herlambang A."/>
            <person name="Guo Y."/>
            <person name="Takashima Y."/>
            <person name="Nishizawa T."/>
        </authorList>
    </citation>
    <scope>NUCLEOTIDE SEQUENCE</scope>
    <source>
        <strain evidence="6">E1425</strain>
    </source>
</reference>
<evidence type="ECO:0000259" key="5">
    <source>
        <dbReference type="SMART" id="SM00822"/>
    </source>
</evidence>
<dbReference type="InterPro" id="IPR036291">
    <property type="entry name" value="NAD(P)-bd_dom_sf"/>
</dbReference>
<dbReference type="OrthoDB" id="153074at2759"/>
<name>A0A9P3HHS5_9FUNG</name>
<evidence type="ECO:0000256" key="2">
    <source>
        <dbReference type="ARBA" id="ARBA00022857"/>
    </source>
</evidence>
<dbReference type="PANTHER" id="PTHR43008">
    <property type="entry name" value="BENZIL REDUCTASE"/>
    <property type="match status" value="1"/>
</dbReference>
<dbReference type="SMART" id="SM00822">
    <property type="entry name" value="PKS_KR"/>
    <property type="match status" value="1"/>
</dbReference>
<evidence type="ECO:0000256" key="4">
    <source>
        <dbReference type="RuleBase" id="RU000363"/>
    </source>
</evidence>
<keyword evidence="3" id="KW-0560">Oxidoreductase</keyword>
<dbReference type="PANTHER" id="PTHR43008:SF8">
    <property type="entry name" value="BENZIL REDUCTASE ((S)-BENZOIN FORMING) IRC24"/>
    <property type="match status" value="1"/>
</dbReference>